<dbReference type="EMBL" id="JAPDGR010000628">
    <property type="protein sequence ID" value="KAJ2988598.1"/>
    <property type="molecule type" value="Genomic_DNA"/>
</dbReference>
<reference evidence="1" key="1">
    <citation type="submission" date="2022-10" db="EMBL/GenBank/DDBJ databases">
        <title>Genome Sequence of Xylaria curta.</title>
        <authorList>
            <person name="Buettner E."/>
        </authorList>
    </citation>
    <scope>NUCLEOTIDE SEQUENCE</scope>
    <source>
        <strain evidence="1">Babe10</strain>
    </source>
</reference>
<organism evidence="1 2">
    <name type="scientific">Xylaria curta</name>
    <dbReference type="NCBI Taxonomy" id="42375"/>
    <lineage>
        <taxon>Eukaryota</taxon>
        <taxon>Fungi</taxon>
        <taxon>Dikarya</taxon>
        <taxon>Ascomycota</taxon>
        <taxon>Pezizomycotina</taxon>
        <taxon>Sordariomycetes</taxon>
        <taxon>Xylariomycetidae</taxon>
        <taxon>Xylariales</taxon>
        <taxon>Xylariaceae</taxon>
        <taxon>Xylaria</taxon>
    </lineage>
</organism>
<name>A0ACC1PAB0_9PEZI</name>
<evidence type="ECO:0000313" key="1">
    <source>
        <dbReference type="EMBL" id="KAJ2988598.1"/>
    </source>
</evidence>
<protein>
    <submittedName>
        <fullName evidence="1">Uncharacterized protein</fullName>
    </submittedName>
</protein>
<gene>
    <name evidence="1" type="ORF">NUW58_g3885</name>
</gene>
<dbReference type="Proteomes" id="UP001143856">
    <property type="component" value="Unassembled WGS sequence"/>
</dbReference>
<keyword evidence="2" id="KW-1185">Reference proteome</keyword>
<sequence length="390" mass="44247">MTDIREQVLASMRGSSATIPDFMKMISHYSLKVHSQVRELDEDVHRALELIFPNPKDKKRLDKMKSASHAFLGASWWPYPTFEALCVVTHLGVWLFCWDDEFDSHEFSSMIHDGEAAKRFRQETVSYVEASLSQDKRRYLSEISTNPLITSFDRIAQAVLKSYNTDQIQTLLRELRYYIEMTEEEQIHKGDSCLPPVNDYIHRRLGTSAVGPSLAIHEYALGIQIPQNVMQSHLMQTVWRETNFIISITNDVFSLKKEVVSVTHLAAINLLADPAQDQCEVDSLVPILVLKRGSLQAAIDEATDMVQASVKRLDAAEESLLTLYSSPSSLNEDLKLFLESCKHACTGNLCWRVRRDARDLSNRASDWVGKRGAIRINTDARRGASKTSIN</sequence>
<comment type="caution">
    <text evidence="1">The sequence shown here is derived from an EMBL/GenBank/DDBJ whole genome shotgun (WGS) entry which is preliminary data.</text>
</comment>
<evidence type="ECO:0000313" key="2">
    <source>
        <dbReference type="Proteomes" id="UP001143856"/>
    </source>
</evidence>
<accession>A0ACC1PAB0</accession>
<proteinExistence type="predicted"/>